<proteinExistence type="predicted"/>
<keyword evidence="1" id="KW-1185">Reference proteome</keyword>
<evidence type="ECO:0000313" key="1">
    <source>
        <dbReference type="Proteomes" id="UP000035680"/>
    </source>
</evidence>
<name>A0A0K0EWR6_STRVS</name>
<sequence>MSQIVHCRTYALCMTNITKCDKNYLTRLPCVLGRACTYIAFNGMSWNVLCLEFSYDMLDNNVFHITSIILFDGSEIILKIHCILGDHLLMQSIFKHVQNYRSVGRINACRACTLLPNEYESHMTCSMIRNFLKKQNEEVGNILWKFEFQYFLGADLEYYMKDEFQEKLQEYLKYV</sequence>
<accession>A0A0K0EWR6</accession>
<reference evidence="2" key="2">
    <citation type="submission" date="2015-08" db="UniProtKB">
        <authorList>
            <consortium name="WormBaseParasite"/>
        </authorList>
    </citation>
    <scope>IDENTIFICATION</scope>
</reference>
<protein>
    <submittedName>
        <fullName evidence="2">Nuclear shuttle protein</fullName>
    </submittedName>
</protein>
<evidence type="ECO:0000313" key="2">
    <source>
        <dbReference type="WBParaSite" id="SVE_0097000.1"/>
    </source>
</evidence>
<dbReference type="Proteomes" id="UP000035680">
    <property type="component" value="Unassembled WGS sequence"/>
</dbReference>
<reference evidence="1" key="1">
    <citation type="submission" date="2014-07" db="EMBL/GenBank/DDBJ databases">
        <authorList>
            <person name="Martin A.A"/>
            <person name="De Silva N."/>
        </authorList>
    </citation>
    <scope>NUCLEOTIDE SEQUENCE</scope>
</reference>
<organism evidence="1 2">
    <name type="scientific">Strongyloides venezuelensis</name>
    <name type="common">Threadworm</name>
    <dbReference type="NCBI Taxonomy" id="75913"/>
    <lineage>
        <taxon>Eukaryota</taxon>
        <taxon>Metazoa</taxon>
        <taxon>Ecdysozoa</taxon>
        <taxon>Nematoda</taxon>
        <taxon>Chromadorea</taxon>
        <taxon>Rhabditida</taxon>
        <taxon>Tylenchina</taxon>
        <taxon>Panagrolaimomorpha</taxon>
        <taxon>Strongyloidoidea</taxon>
        <taxon>Strongyloididae</taxon>
        <taxon>Strongyloides</taxon>
    </lineage>
</organism>
<dbReference type="WBParaSite" id="SVE_0097000.1">
    <property type="protein sequence ID" value="SVE_0097000.1"/>
    <property type="gene ID" value="SVE_0097000"/>
</dbReference>
<dbReference type="AlphaFoldDB" id="A0A0K0EWR6"/>